<accession>A0A151TUU4</accession>
<dbReference type="OMA" id="CGRISAM"/>
<dbReference type="InterPro" id="IPR025486">
    <property type="entry name" value="DUF4378"/>
</dbReference>
<feature type="compositionally biased region" description="Polar residues" evidence="1">
    <location>
        <begin position="90"/>
        <end position="108"/>
    </location>
</feature>
<feature type="region of interest" description="Disordered" evidence="1">
    <location>
        <begin position="90"/>
        <end position="117"/>
    </location>
</feature>
<feature type="domain" description="DUF3741" evidence="2">
    <location>
        <begin position="157"/>
        <end position="201"/>
    </location>
</feature>
<proteinExistence type="predicted"/>
<feature type="region of interest" description="Disordered" evidence="1">
    <location>
        <begin position="568"/>
        <end position="610"/>
    </location>
</feature>
<name>A0A151TUU4_CAJCA</name>
<evidence type="ECO:0000313" key="5">
    <source>
        <dbReference type="Proteomes" id="UP000075243"/>
    </source>
</evidence>
<dbReference type="EMBL" id="CM003605">
    <property type="protein sequence ID" value="KYP70796.1"/>
    <property type="molecule type" value="Genomic_DNA"/>
</dbReference>
<dbReference type="InterPro" id="IPR022212">
    <property type="entry name" value="DUF3741"/>
</dbReference>
<protein>
    <recommendedName>
        <fullName evidence="6">DUF4378 domain-containing protein</fullName>
    </recommendedName>
</protein>
<dbReference type="Pfam" id="PF12552">
    <property type="entry name" value="DUF3741"/>
    <property type="match status" value="1"/>
</dbReference>
<dbReference type="PANTHER" id="PTHR46836:SF8">
    <property type="entry name" value="AFADIN"/>
    <property type="match status" value="1"/>
</dbReference>
<feature type="region of interest" description="Disordered" evidence="1">
    <location>
        <begin position="388"/>
        <end position="407"/>
    </location>
</feature>
<evidence type="ECO:0000259" key="2">
    <source>
        <dbReference type="Pfam" id="PF12552"/>
    </source>
</evidence>
<dbReference type="AlphaFoldDB" id="A0A151TUU4"/>
<evidence type="ECO:0000256" key="1">
    <source>
        <dbReference type="SAM" id="MobiDB-lite"/>
    </source>
</evidence>
<dbReference type="Proteomes" id="UP000075243">
    <property type="component" value="Chromosome 3"/>
</dbReference>
<sequence length="864" mass="96794">MNAVTCTQKQEEYINKQFSTNFKHAIKKNSFQLGWRSSKQSFGTPVKKLLAEELSRETERKRRAPGVIGRLMGLDGPANKHHKAVSLNNLKGTTGTAKTRSSGTLYGGQSSRRSSKHQQQFKDVFGISDIQKVQSCRRSSQGSVELKITDAEMSFIEQKFVDAKRCATYQDLQSSQDSHDTLEILDSNSDLLQEYFKRPDSLFKRYLDDLHAAPPQSHFRHIEGTKSSDMAMKGLNYNRSHQKHYDDYSCHFARRHVTHSSPKSSKFPFKGRNAPHAVPTRIVVLKPNLGKVQNATKIGSSICSSNTVLSECGQHAEFSDIKYRGTELNQRKKFPDNTWHSRQNSSESREIAKEITSQMKNSLNNGSMIFSSSRFRGYTWDDSSCRFSGNESPEESEVTPTTLGKSFDMSKTFSPSSHFGESSVNREAKKRLSERWKMSLNSQQGHSISRSGTLVEMLAFPDKEMKTANFHSISCGEGLRDKLASNVKSTGRVEPLGISSRDGWKDGCIGSLRRSKSLPASSTAFGSPRTILRHEALCDDQFMMPNEACKRERRKVVKCLDQKQCMNTRSSKSGHKKSWRSHSSNMESHESSIKVLPDELSDGSSGKNSVPLQTPISGLESSFCKDADQPSPVSVLEPSFTDDLSSCSECFETLSADIQGLRMQLQLLKLESEEFVEGPMLIQSDEDEGEASTGISEDNGLRKTGDSWETSYMIAVLSKSGIDRAEPYAFLKVWHSRECPLSLSVFDELEKRYSDWTSCPRSERRLLFDCINTGIINIYEQFMSAQPWVSPTTTANVCSKLIINGLQDCLFRMLGSQGIAKNTELGKVLVSELQWLNLRDDIDGIGREVESLLLDDLVAEIAVT</sequence>
<dbReference type="STRING" id="3821.A0A151TUU4"/>
<dbReference type="Pfam" id="PF14309">
    <property type="entry name" value="DUF4378"/>
    <property type="match status" value="1"/>
</dbReference>
<dbReference type="Gramene" id="C.cajan_09751.t">
    <property type="protein sequence ID" value="C.cajan_09751.t"/>
    <property type="gene ID" value="C.cajan_09751"/>
</dbReference>
<feature type="domain" description="DUF4378" evidence="3">
    <location>
        <begin position="710"/>
        <end position="860"/>
    </location>
</feature>
<dbReference type="PANTHER" id="PTHR46836">
    <property type="entry name" value="AFADIN"/>
    <property type="match status" value="1"/>
</dbReference>
<organism evidence="4 5">
    <name type="scientific">Cajanus cajan</name>
    <name type="common">Pigeon pea</name>
    <name type="synonym">Cajanus indicus</name>
    <dbReference type="NCBI Taxonomy" id="3821"/>
    <lineage>
        <taxon>Eukaryota</taxon>
        <taxon>Viridiplantae</taxon>
        <taxon>Streptophyta</taxon>
        <taxon>Embryophyta</taxon>
        <taxon>Tracheophyta</taxon>
        <taxon>Spermatophyta</taxon>
        <taxon>Magnoliopsida</taxon>
        <taxon>eudicotyledons</taxon>
        <taxon>Gunneridae</taxon>
        <taxon>Pentapetalae</taxon>
        <taxon>rosids</taxon>
        <taxon>fabids</taxon>
        <taxon>Fabales</taxon>
        <taxon>Fabaceae</taxon>
        <taxon>Papilionoideae</taxon>
        <taxon>50 kb inversion clade</taxon>
        <taxon>NPAAA clade</taxon>
        <taxon>indigoferoid/millettioid clade</taxon>
        <taxon>Phaseoleae</taxon>
        <taxon>Cajanus</taxon>
    </lineage>
</organism>
<reference evidence="4 5" key="1">
    <citation type="journal article" date="2012" name="Nat. Biotechnol.">
        <title>Draft genome sequence of pigeonpea (Cajanus cajan), an orphan legume crop of resource-poor farmers.</title>
        <authorList>
            <person name="Varshney R.K."/>
            <person name="Chen W."/>
            <person name="Li Y."/>
            <person name="Bharti A.K."/>
            <person name="Saxena R.K."/>
            <person name="Schlueter J.A."/>
            <person name="Donoghue M.T."/>
            <person name="Azam S."/>
            <person name="Fan G."/>
            <person name="Whaley A.M."/>
            <person name="Farmer A.D."/>
            <person name="Sheridan J."/>
            <person name="Iwata A."/>
            <person name="Tuteja R."/>
            <person name="Penmetsa R.V."/>
            <person name="Wu W."/>
            <person name="Upadhyaya H.D."/>
            <person name="Yang S.P."/>
            <person name="Shah T."/>
            <person name="Saxena K.B."/>
            <person name="Michael T."/>
            <person name="McCombie W.R."/>
            <person name="Yang B."/>
            <person name="Zhang G."/>
            <person name="Yang H."/>
            <person name="Wang J."/>
            <person name="Spillane C."/>
            <person name="Cook D.R."/>
            <person name="May G.D."/>
            <person name="Xu X."/>
            <person name="Jackson S.A."/>
        </authorList>
    </citation>
    <scope>NUCLEOTIDE SEQUENCE [LARGE SCALE GENOMIC DNA]</scope>
    <source>
        <strain evidence="5">cv. Asha</strain>
    </source>
</reference>
<keyword evidence="5" id="KW-1185">Reference proteome</keyword>
<gene>
    <name evidence="4" type="ORF">KK1_010031</name>
</gene>
<evidence type="ECO:0000259" key="3">
    <source>
        <dbReference type="Pfam" id="PF14309"/>
    </source>
</evidence>
<evidence type="ECO:0008006" key="6">
    <source>
        <dbReference type="Google" id="ProtNLM"/>
    </source>
</evidence>
<evidence type="ECO:0000313" key="4">
    <source>
        <dbReference type="EMBL" id="KYP70796.1"/>
    </source>
</evidence>